<feature type="compositionally biased region" description="Polar residues" evidence="1">
    <location>
        <begin position="395"/>
        <end position="407"/>
    </location>
</feature>
<gene>
    <name evidence="2" type="ORF">NP233_g11212</name>
</gene>
<organism evidence="2 3">
    <name type="scientific">Leucocoprinus birnbaumii</name>
    <dbReference type="NCBI Taxonomy" id="56174"/>
    <lineage>
        <taxon>Eukaryota</taxon>
        <taxon>Fungi</taxon>
        <taxon>Dikarya</taxon>
        <taxon>Basidiomycota</taxon>
        <taxon>Agaricomycotina</taxon>
        <taxon>Agaricomycetes</taxon>
        <taxon>Agaricomycetidae</taxon>
        <taxon>Agaricales</taxon>
        <taxon>Agaricineae</taxon>
        <taxon>Agaricaceae</taxon>
        <taxon>Leucocoprinus</taxon>
    </lineage>
</organism>
<dbReference type="EMBL" id="JANIEX010001288">
    <property type="protein sequence ID" value="KAJ3559653.1"/>
    <property type="molecule type" value="Genomic_DNA"/>
</dbReference>
<keyword evidence="3" id="KW-1185">Reference proteome</keyword>
<feature type="compositionally biased region" description="Polar residues" evidence="1">
    <location>
        <begin position="433"/>
        <end position="448"/>
    </location>
</feature>
<evidence type="ECO:0000313" key="2">
    <source>
        <dbReference type="EMBL" id="KAJ3559653.1"/>
    </source>
</evidence>
<reference evidence="2" key="1">
    <citation type="submission" date="2022-07" db="EMBL/GenBank/DDBJ databases">
        <title>Genome Sequence of Leucocoprinus birnbaumii.</title>
        <authorList>
            <person name="Buettner E."/>
        </authorList>
    </citation>
    <scope>NUCLEOTIDE SEQUENCE</scope>
    <source>
        <strain evidence="2">VT141</strain>
    </source>
</reference>
<evidence type="ECO:0000256" key="1">
    <source>
        <dbReference type="SAM" id="MobiDB-lite"/>
    </source>
</evidence>
<accession>A0AAD5VKN8</accession>
<evidence type="ECO:0000313" key="3">
    <source>
        <dbReference type="Proteomes" id="UP001213000"/>
    </source>
</evidence>
<dbReference type="AlphaFoldDB" id="A0AAD5VKN8"/>
<feature type="region of interest" description="Disordered" evidence="1">
    <location>
        <begin position="85"/>
        <end position="104"/>
    </location>
</feature>
<proteinExistence type="predicted"/>
<comment type="caution">
    <text evidence="2">The sequence shown here is derived from an EMBL/GenBank/DDBJ whole genome shotgun (WGS) entry which is preliminary data.</text>
</comment>
<feature type="region of interest" description="Disordered" evidence="1">
    <location>
        <begin position="329"/>
        <end position="596"/>
    </location>
</feature>
<feature type="compositionally biased region" description="Acidic residues" evidence="1">
    <location>
        <begin position="554"/>
        <end position="571"/>
    </location>
</feature>
<dbReference type="Proteomes" id="UP001213000">
    <property type="component" value="Unassembled WGS sequence"/>
</dbReference>
<name>A0AAD5VKN8_9AGAR</name>
<protein>
    <submittedName>
        <fullName evidence="2">Uncharacterized protein</fullName>
    </submittedName>
</protein>
<sequence length="596" mass="65893">MGRKSANRKPALNDAQVIVLRGLATEALTARSEIRERRGPYYTLQEWVKAVAIPSFNSLYKTPASEYEELQIYLWFRNYCQCKGPKPQKKPEGEVANVSGGNSSGRLASHDGAGPFVGHWNNALSSKMTEITDSERDGLKKIIEVEEESWKSPPAKASIIAEQDAFTGRVSQRVQELLGWERKQFSDAACFLVVTYRDRNNTIQEFRCTISNQPQSLKFYEPFVTHYNQEMGNEFAMVSGRVLPCHEVHSLPFIDEHPDGVLILSKDVCLEGFTIRELHEMAELFLRKLWVASHSTPPNDQQPPPAPPVCSPSPFRAVEVEATLIQPILPPIPDSLSHRPTQSEVQPPLDHSHSKPLPTGDDNENMVSTTPPSSPGRNVGPSQSPVFSLQLDARSANQAQLSNSAETELTVPDLHPQITHSTDSANELLPTALPNNPSTTLSDTSNTPPKVPARITRGKKKQIRARQSIAPKAAVLKPQSQNTSPIVPVLSTRGKSKQAQPRQLAPLGAATNCDGSEGQPHLVRQRNKPTDVSVPLTKKNPPKGTKRKPGWSWEGDESDLDKENQSDENEPADPGRQTAKRRKLNDTHASKGFKLR</sequence>
<feature type="compositionally biased region" description="Basic residues" evidence="1">
    <location>
        <begin position="540"/>
        <end position="549"/>
    </location>
</feature>